<dbReference type="AlphaFoldDB" id="A0A382Z1A3"/>
<dbReference type="EMBL" id="UINC01180089">
    <property type="protein sequence ID" value="SVD89110.1"/>
    <property type="molecule type" value="Genomic_DNA"/>
</dbReference>
<dbReference type="PANTHER" id="PTHR39328:SF1">
    <property type="entry name" value="BLL2871 PROTEIN"/>
    <property type="match status" value="1"/>
</dbReference>
<protein>
    <recommendedName>
        <fullName evidence="2">DUF1028 domain-containing protein</fullName>
    </recommendedName>
</protein>
<dbReference type="Gene3D" id="3.60.20.10">
    <property type="entry name" value="Glutamine Phosphoribosylpyrophosphate, subunit 1, domain 1"/>
    <property type="match status" value="1"/>
</dbReference>
<dbReference type="InterPro" id="IPR010430">
    <property type="entry name" value="DUF1028"/>
</dbReference>
<gene>
    <name evidence="1" type="ORF">METZ01_LOCUS441964</name>
</gene>
<dbReference type="PANTHER" id="PTHR39328">
    <property type="entry name" value="BLL2871 PROTEIN"/>
    <property type="match status" value="1"/>
</dbReference>
<feature type="non-terminal residue" evidence="1">
    <location>
        <position position="176"/>
    </location>
</feature>
<reference evidence="1" key="1">
    <citation type="submission" date="2018-05" db="EMBL/GenBank/DDBJ databases">
        <authorList>
            <person name="Lanie J.A."/>
            <person name="Ng W.-L."/>
            <person name="Kazmierczak K.M."/>
            <person name="Andrzejewski T.M."/>
            <person name="Davidsen T.M."/>
            <person name="Wayne K.J."/>
            <person name="Tettelin H."/>
            <person name="Glass J.I."/>
            <person name="Rusch D."/>
            <person name="Podicherti R."/>
            <person name="Tsui H.-C.T."/>
            <person name="Winkler M.E."/>
        </authorList>
    </citation>
    <scope>NUCLEOTIDE SEQUENCE</scope>
</reference>
<name>A0A382Z1A3_9ZZZZ</name>
<sequence>MTFSIAGRCTESEEVGVVIASSSICVASRCAFVRTDVGAALTQNVTDPSLGPAVLDAMEQGNGAVNALAKVISTAHQSRWRQLLAIGRTGAGAIFSGEKMLGIHAEAYGKDCVAAGNLLSNESVPGAMVSGFEQASGPLAEKLLTALEAALDAGGEMGPVRSAGLLVAGRATWPHV</sequence>
<dbReference type="Pfam" id="PF06267">
    <property type="entry name" value="DUF1028"/>
    <property type="match status" value="1"/>
</dbReference>
<dbReference type="SUPFAM" id="SSF56235">
    <property type="entry name" value="N-terminal nucleophile aminohydrolases (Ntn hydrolases)"/>
    <property type="match status" value="1"/>
</dbReference>
<accession>A0A382Z1A3</accession>
<dbReference type="InterPro" id="IPR029055">
    <property type="entry name" value="Ntn_hydrolases_N"/>
</dbReference>
<evidence type="ECO:0008006" key="2">
    <source>
        <dbReference type="Google" id="ProtNLM"/>
    </source>
</evidence>
<organism evidence="1">
    <name type="scientific">marine metagenome</name>
    <dbReference type="NCBI Taxonomy" id="408172"/>
    <lineage>
        <taxon>unclassified sequences</taxon>
        <taxon>metagenomes</taxon>
        <taxon>ecological metagenomes</taxon>
    </lineage>
</organism>
<evidence type="ECO:0000313" key="1">
    <source>
        <dbReference type="EMBL" id="SVD89110.1"/>
    </source>
</evidence>
<proteinExistence type="predicted"/>